<gene>
    <name evidence="2" type="ORF">BDA96_10G174000</name>
</gene>
<proteinExistence type="predicted"/>
<evidence type="ECO:0000313" key="2">
    <source>
        <dbReference type="EMBL" id="KAG0514244.1"/>
    </source>
</evidence>
<dbReference type="EMBL" id="CM027689">
    <property type="protein sequence ID" value="KAG0514244.1"/>
    <property type="molecule type" value="Genomic_DNA"/>
</dbReference>
<comment type="caution">
    <text evidence="2">The sequence shown here is derived from an EMBL/GenBank/DDBJ whole genome shotgun (WGS) entry which is preliminary data.</text>
</comment>
<protein>
    <submittedName>
        <fullName evidence="2">Uncharacterized protein</fullName>
    </submittedName>
</protein>
<accession>A0A921Q2J4</accession>
<dbReference type="AlphaFoldDB" id="A0A921Q2J4"/>
<reference evidence="2" key="1">
    <citation type="journal article" date="2019" name="BMC Genomics">
        <title>A new reference genome for Sorghum bicolor reveals high levels of sequence similarity between sweet and grain genotypes: implications for the genetics of sugar metabolism.</title>
        <authorList>
            <person name="Cooper E.A."/>
            <person name="Brenton Z.W."/>
            <person name="Flinn B.S."/>
            <person name="Jenkins J."/>
            <person name="Shu S."/>
            <person name="Flowers D."/>
            <person name="Luo F."/>
            <person name="Wang Y."/>
            <person name="Xia P."/>
            <person name="Barry K."/>
            <person name="Daum C."/>
            <person name="Lipzen A."/>
            <person name="Yoshinaga Y."/>
            <person name="Schmutz J."/>
            <person name="Saski C."/>
            <person name="Vermerris W."/>
            <person name="Kresovich S."/>
        </authorList>
    </citation>
    <scope>NUCLEOTIDE SEQUENCE</scope>
</reference>
<feature type="region of interest" description="Disordered" evidence="1">
    <location>
        <begin position="31"/>
        <end position="122"/>
    </location>
</feature>
<name>A0A921Q2J4_SORBI</name>
<organism evidence="2 3">
    <name type="scientific">Sorghum bicolor</name>
    <name type="common">Sorghum</name>
    <name type="synonym">Sorghum vulgare</name>
    <dbReference type="NCBI Taxonomy" id="4558"/>
    <lineage>
        <taxon>Eukaryota</taxon>
        <taxon>Viridiplantae</taxon>
        <taxon>Streptophyta</taxon>
        <taxon>Embryophyta</taxon>
        <taxon>Tracheophyta</taxon>
        <taxon>Spermatophyta</taxon>
        <taxon>Magnoliopsida</taxon>
        <taxon>Liliopsida</taxon>
        <taxon>Poales</taxon>
        <taxon>Poaceae</taxon>
        <taxon>PACMAD clade</taxon>
        <taxon>Panicoideae</taxon>
        <taxon>Andropogonodae</taxon>
        <taxon>Andropogoneae</taxon>
        <taxon>Sorghinae</taxon>
        <taxon>Sorghum</taxon>
    </lineage>
</organism>
<feature type="compositionally biased region" description="Low complexity" evidence="1">
    <location>
        <begin position="49"/>
        <end position="61"/>
    </location>
</feature>
<dbReference type="Proteomes" id="UP000807115">
    <property type="component" value="Chromosome 10"/>
</dbReference>
<evidence type="ECO:0000256" key="1">
    <source>
        <dbReference type="SAM" id="MobiDB-lite"/>
    </source>
</evidence>
<feature type="compositionally biased region" description="Low complexity" evidence="1">
    <location>
        <begin position="136"/>
        <end position="150"/>
    </location>
</feature>
<reference evidence="2" key="2">
    <citation type="submission" date="2020-10" db="EMBL/GenBank/DDBJ databases">
        <authorList>
            <person name="Cooper E.A."/>
            <person name="Brenton Z.W."/>
            <person name="Flinn B.S."/>
            <person name="Jenkins J."/>
            <person name="Shu S."/>
            <person name="Flowers D."/>
            <person name="Luo F."/>
            <person name="Wang Y."/>
            <person name="Xia P."/>
            <person name="Barry K."/>
            <person name="Daum C."/>
            <person name="Lipzen A."/>
            <person name="Yoshinaga Y."/>
            <person name="Schmutz J."/>
            <person name="Saski C."/>
            <person name="Vermerris W."/>
            <person name="Kresovich S."/>
        </authorList>
    </citation>
    <scope>NUCLEOTIDE SEQUENCE</scope>
</reference>
<sequence>MSYISNVDLDEWNKIAIHDFLSWGRLGSRKPVTYGGREKSSTGRCPRLATGGASARAARAAPDVEQRRRRGSARQATGLGPARARGTEVATRTDGGSARPRVLARRARSPRRWPPEGTHRGLFGAGGLGAAGVEARAAGGPPARDLAPAGDRQRPALRSRGRLGLASPRGARVARGAPAAAALARVFAQRSTRTGVIFQLFGLGIAYFSSF</sequence>
<feature type="compositionally biased region" description="Basic residues" evidence="1">
    <location>
        <begin position="102"/>
        <end position="111"/>
    </location>
</feature>
<evidence type="ECO:0000313" key="3">
    <source>
        <dbReference type="Proteomes" id="UP000807115"/>
    </source>
</evidence>
<feature type="region of interest" description="Disordered" evidence="1">
    <location>
        <begin position="136"/>
        <end position="170"/>
    </location>
</feature>